<dbReference type="GO" id="GO:0016780">
    <property type="term" value="F:phosphotransferase activity, for other substituted phosphate groups"/>
    <property type="evidence" value="ECO:0007669"/>
    <property type="project" value="InterPro"/>
</dbReference>
<feature type="transmembrane region" description="Helical" evidence="8">
    <location>
        <begin position="284"/>
        <end position="307"/>
    </location>
</feature>
<accession>A0AAE3UIY1</accession>
<feature type="transmembrane region" description="Helical" evidence="8">
    <location>
        <begin position="184"/>
        <end position="200"/>
    </location>
</feature>
<evidence type="ECO:0000313" key="10">
    <source>
        <dbReference type="Proteomes" id="UP001232063"/>
    </source>
</evidence>
<feature type="transmembrane region" description="Helical" evidence="8">
    <location>
        <begin position="6"/>
        <end position="26"/>
    </location>
</feature>
<feature type="binding site" evidence="7">
    <location>
        <position position="153"/>
    </location>
    <ligand>
        <name>Mg(2+)</name>
        <dbReference type="ChEBI" id="CHEBI:18420"/>
    </ligand>
</feature>
<comment type="subcellular location">
    <subcellularLocation>
        <location evidence="1">Cell membrane</location>
        <topology evidence="1">Multi-pass membrane protein</topology>
    </subcellularLocation>
</comment>
<dbReference type="Pfam" id="PF00953">
    <property type="entry name" value="Glycos_transf_4"/>
    <property type="match status" value="1"/>
</dbReference>
<keyword evidence="6 8" id="KW-0472">Membrane</keyword>
<feature type="transmembrane region" description="Helical" evidence="8">
    <location>
        <begin position="242"/>
        <end position="263"/>
    </location>
</feature>
<feature type="transmembrane region" description="Helical" evidence="8">
    <location>
        <begin position="160"/>
        <end position="178"/>
    </location>
</feature>
<dbReference type="RefSeq" id="WP_314516842.1">
    <property type="nucleotide sequence ID" value="NZ_JASJOU010000014.1"/>
</dbReference>
<organism evidence="9 10">
    <name type="scientific">Xanthocytophaga agilis</name>
    <dbReference type="NCBI Taxonomy" id="3048010"/>
    <lineage>
        <taxon>Bacteria</taxon>
        <taxon>Pseudomonadati</taxon>
        <taxon>Bacteroidota</taxon>
        <taxon>Cytophagia</taxon>
        <taxon>Cytophagales</taxon>
        <taxon>Rhodocytophagaceae</taxon>
        <taxon>Xanthocytophaga</taxon>
    </lineage>
</organism>
<sequence length="355" mass="38485">MNLPVNLLLAFLWAFVVSVFAIPSIVQVAHAKKLLNEPNGRSVHALLTPRLGGMAIFAGFISALAIFGRLEQGVQYVLAGAILLFFIGLKDDIVPVSAFKKFFVQLLATGIVIFMGDVRISNFHGLFGIYELEIGTSYAFTIITIIGITNAINLIDGLDGLAGSTIIIITLAFGSYFYIYDEILYSYVAASLIGGTVGFLRYNFHRAIIFMGDAGSLTCGFIVAVMAVHFVEMPVVENSPVIAIGILYLPVLDTLRVAIIRILNGQSPFAADKNHIHHCLIRAGLKQFQAVSVLAVLHILMIILVVMTTTWGMHVQLTVLALLSILISIGFSYIGRNKQPVVVTDLTSGEVAAER</sequence>
<dbReference type="GO" id="GO:0005886">
    <property type="term" value="C:plasma membrane"/>
    <property type="evidence" value="ECO:0007669"/>
    <property type="project" value="UniProtKB-SubCell"/>
</dbReference>
<keyword evidence="3 9" id="KW-0808">Transferase</keyword>
<feature type="transmembrane region" description="Helical" evidence="8">
    <location>
        <begin position="313"/>
        <end position="334"/>
    </location>
</feature>
<gene>
    <name evidence="9" type="ORF">QNI22_30745</name>
</gene>
<evidence type="ECO:0000313" key="9">
    <source>
        <dbReference type="EMBL" id="MDJ1505082.1"/>
    </source>
</evidence>
<comment type="caution">
    <text evidence="9">The sequence shown here is derived from an EMBL/GenBank/DDBJ whole genome shotgun (WGS) entry which is preliminary data.</text>
</comment>
<dbReference type="GO" id="GO:0071555">
    <property type="term" value="P:cell wall organization"/>
    <property type="evidence" value="ECO:0007669"/>
    <property type="project" value="TreeGrafter"/>
</dbReference>
<feature type="transmembrane region" description="Helical" evidence="8">
    <location>
        <begin position="207"/>
        <end position="230"/>
    </location>
</feature>
<dbReference type="GO" id="GO:0046872">
    <property type="term" value="F:metal ion binding"/>
    <property type="evidence" value="ECO:0007669"/>
    <property type="project" value="UniProtKB-KW"/>
</dbReference>
<dbReference type="EC" id="2.7.8.-" evidence="9"/>
<evidence type="ECO:0000256" key="3">
    <source>
        <dbReference type="ARBA" id="ARBA00022679"/>
    </source>
</evidence>
<keyword evidence="2" id="KW-1003">Cell membrane</keyword>
<evidence type="ECO:0000256" key="5">
    <source>
        <dbReference type="ARBA" id="ARBA00022989"/>
    </source>
</evidence>
<evidence type="ECO:0000256" key="6">
    <source>
        <dbReference type="ARBA" id="ARBA00023136"/>
    </source>
</evidence>
<dbReference type="InterPro" id="IPR000715">
    <property type="entry name" value="Glycosyl_transferase_4"/>
</dbReference>
<evidence type="ECO:0000256" key="1">
    <source>
        <dbReference type="ARBA" id="ARBA00004651"/>
    </source>
</evidence>
<proteinExistence type="predicted"/>
<evidence type="ECO:0000256" key="2">
    <source>
        <dbReference type="ARBA" id="ARBA00022475"/>
    </source>
</evidence>
<dbReference type="EMBL" id="JASJOU010000014">
    <property type="protein sequence ID" value="MDJ1505082.1"/>
    <property type="molecule type" value="Genomic_DNA"/>
</dbReference>
<keyword evidence="5 8" id="KW-1133">Transmembrane helix</keyword>
<feature type="binding site" evidence="7">
    <location>
        <position position="213"/>
    </location>
    <ligand>
        <name>Mg(2+)</name>
        <dbReference type="ChEBI" id="CHEBI:18420"/>
    </ligand>
</feature>
<comment type="cofactor">
    <cofactor evidence="7">
        <name>Mg(2+)</name>
        <dbReference type="ChEBI" id="CHEBI:18420"/>
    </cofactor>
</comment>
<dbReference type="GO" id="GO:0044038">
    <property type="term" value="P:cell wall macromolecule biosynthetic process"/>
    <property type="evidence" value="ECO:0007669"/>
    <property type="project" value="TreeGrafter"/>
</dbReference>
<feature type="transmembrane region" description="Helical" evidence="8">
    <location>
        <begin position="73"/>
        <end position="90"/>
    </location>
</feature>
<dbReference type="Proteomes" id="UP001232063">
    <property type="component" value="Unassembled WGS sequence"/>
</dbReference>
<keyword evidence="4 8" id="KW-0812">Transmembrane</keyword>
<feature type="transmembrane region" description="Helical" evidence="8">
    <location>
        <begin position="102"/>
        <end position="121"/>
    </location>
</feature>
<feature type="transmembrane region" description="Helical" evidence="8">
    <location>
        <begin position="47"/>
        <end position="67"/>
    </location>
</feature>
<dbReference type="AlphaFoldDB" id="A0AAE3UIY1"/>
<dbReference type="PANTHER" id="PTHR22926">
    <property type="entry name" value="PHOSPHO-N-ACETYLMURAMOYL-PENTAPEPTIDE-TRANSFERASE"/>
    <property type="match status" value="1"/>
</dbReference>
<protein>
    <submittedName>
        <fullName evidence="9">MraY family glycosyltransferase</fullName>
        <ecNumber evidence="9">2.7.8.-</ecNumber>
    </submittedName>
</protein>
<evidence type="ECO:0000256" key="8">
    <source>
        <dbReference type="SAM" id="Phobius"/>
    </source>
</evidence>
<feature type="transmembrane region" description="Helical" evidence="8">
    <location>
        <begin position="127"/>
        <end position="148"/>
    </location>
</feature>
<dbReference type="GO" id="GO:0009103">
    <property type="term" value="P:lipopolysaccharide biosynthetic process"/>
    <property type="evidence" value="ECO:0007669"/>
    <property type="project" value="TreeGrafter"/>
</dbReference>
<evidence type="ECO:0000256" key="7">
    <source>
        <dbReference type="PIRSR" id="PIRSR600715-1"/>
    </source>
</evidence>
<name>A0AAE3UIY1_9BACT</name>
<reference evidence="9" key="1">
    <citation type="submission" date="2023-05" db="EMBL/GenBank/DDBJ databases">
        <authorList>
            <person name="Zhang X."/>
        </authorList>
    </citation>
    <scope>NUCLEOTIDE SEQUENCE</scope>
    <source>
        <strain evidence="9">BD1B2-1</strain>
    </source>
</reference>
<keyword evidence="7" id="KW-0479">Metal-binding</keyword>
<evidence type="ECO:0000256" key="4">
    <source>
        <dbReference type="ARBA" id="ARBA00022692"/>
    </source>
</evidence>
<keyword evidence="10" id="KW-1185">Reference proteome</keyword>
<dbReference type="PANTHER" id="PTHR22926:SF3">
    <property type="entry name" value="UNDECAPRENYL-PHOSPHATE ALPHA-N-ACETYLGLUCOSAMINYL 1-PHOSPHATE TRANSFERASE"/>
    <property type="match status" value="1"/>
</dbReference>
<dbReference type="InterPro" id="IPR018480">
    <property type="entry name" value="PNAcMuramoyl-5peptid_Trfase_CS"/>
</dbReference>
<dbReference type="PROSITE" id="PS01348">
    <property type="entry name" value="MRAY_2"/>
    <property type="match status" value="1"/>
</dbReference>
<dbReference type="CDD" id="cd06853">
    <property type="entry name" value="GT_WecA_like"/>
    <property type="match status" value="1"/>
</dbReference>
<keyword evidence="7" id="KW-0460">Magnesium</keyword>